<name>A0ABQ1RD75_9MICO</name>
<protein>
    <submittedName>
        <fullName evidence="1">Uncharacterized protein</fullName>
    </submittedName>
</protein>
<dbReference type="EMBL" id="BMCM01000001">
    <property type="protein sequence ID" value="GGD66436.1"/>
    <property type="molecule type" value="Genomic_DNA"/>
</dbReference>
<dbReference type="Proteomes" id="UP000629365">
    <property type="component" value="Unassembled WGS sequence"/>
</dbReference>
<evidence type="ECO:0000313" key="1">
    <source>
        <dbReference type="EMBL" id="GGD66436.1"/>
    </source>
</evidence>
<dbReference type="RefSeq" id="WP_188435185.1">
    <property type="nucleotide sequence ID" value="NZ_BMCM01000001.1"/>
</dbReference>
<evidence type="ECO:0000313" key="2">
    <source>
        <dbReference type="Proteomes" id="UP000629365"/>
    </source>
</evidence>
<comment type="caution">
    <text evidence="1">The sequence shown here is derived from an EMBL/GenBank/DDBJ whole genome shotgun (WGS) entry which is preliminary data.</text>
</comment>
<gene>
    <name evidence="1" type="ORF">GCM10007269_07070</name>
</gene>
<organism evidence="1 2">
    <name type="scientific">Microbacterium murale</name>
    <dbReference type="NCBI Taxonomy" id="1081040"/>
    <lineage>
        <taxon>Bacteria</taxon>
        <taxon>Bacillati</taxon>
        <taxon>Actinomycetota</taxon>
        <taxon>Actinomycetes</taxon>
        <taxon>Micrococcales</taxon>
        <taxon>Microbacteriaceae</taxon>
        <taxon>Microbacterium</taxon>
    </lineage>
</organism>
<dbReference type="InterPro" id="IPR045773">
    <property type="entry name" value="DUF6226"/>
</dbReference>
<accession>A0ABQ1RD75</accession>
<sequence length="209" mass="23252">MDSYRRPRIEPVEFRDADGVVIDYGNRWGGESPPEDSYSVLSNVERFRPLHRVAAALIDALVAVYEVTVEDDVSLASDLMHPRGDVERAVRVTPADPFAASLTFVFTSHPSAMIHAGLLHDFLYPVCTCDACDEDWERIADRMEWDVQTVVAGGYEERAGRSGVGFRLADESGTRGGSGRSQDIPRARLDAAVRTLSGIDTWKVWPRIR</sequence>
<dbReference type="Pfam" id="PF19736">
    <property type="entry name" value="DUF6226"/>
    <property type="match status" value="1"/>
</dbReference>
<reference evidence="2" key="1">
    <citation type="journal article" date="2019" name="Int. J. Syst. Evol. Microbiol.">
        <title>The Global Catalogue of Microorganisms (GCM) 10K type strain sequencing project: providing services to taxonomists for standard genome sequencing and annotation.</title>
        <authorList>
            <consortium name="The Broad Institute Genomics Platform"/>
            <consortium name="The Broad Institute Genome Sequencing Center for Infectious Disease"/>
            <person name="Wu L."/>
            <person name="Ma J."/>
        </authorList>
    </citation>
    <scope>NUCLEOTIDE SEQUENCE [LARGE SCALE GENOMIC DNA]</scope>
    <source>
        <strain evidence="2">CCM 7640</strain>
    </source>
</reference>
<keyword evidence="2" id="KW-1185">Reference proteome</keyword>
<proteinExistence type="predicted"/>